<evidence type="ECO:0000313" key="4">
    <source>
        <dbReference type="Proteomes" id="UP000006222"/>
    </source>
</evidence>
<dbReference type="InterPro" id="IPR052173">
    <property type="entry name" value="Beta-lactam_resp_regulator"/>
</dbReference>
<reference evidence="3 4" key="1">
    <citation type="journal article" date="2013" name="Mar. Genomics">
        <title>Expression of sulfatases in Rhodopirellula baltica and the diversity of sulfatases in the genus Rhodopirellula.</title>
        <authorList>
            <person name="Wegner C.E."/>
            <person name="Richter-Heitmann T."/>
            <person name="Klindworth A."/>
            <person name="Klockow C."/>
            <person name="Richter M."/>
            <person name="Achstetter T."/>
            <person name="Glockner F.O."/>
            <person name="Harder J."/>
        </authorList>
    </citation>
    <scope>NUCLEOTIDE SEQUENCE [LARGE SCALE GENOMIC DNA]</scope>
    <source>
        <strain evidence="3 4">WH47</strain>
    </source>
</reference>
<comment type="caution">
    <text evidence="3">The sequence shown here is derived from an EMBL/GenBank/DDBJ whole genome shotgun (WGS) entry which is preliminary data.</text>
</comment>
<protein>
    <submittedName>
        <fullName evidence="3">Regulatory protein blaR1</fullName>
    </submittedName>
</protein>
<dbReference type="Pfam" id="PF05569">
    <property type="entry name" value="Peptidase_M56"/>
    <property type="match status" value="1"/>
</dbReference>
<feature type="domain" description="Peptidase M56" evidence="2">
    <location>
        <begin position="136"/>
        <end position="353"/>
    </location>
</feature>
<feature type="transmembrane region" description="Helical" evidence="1">
    <location>
        <begin position="12"/>
        <end position="34"/>
    </location>
</feature>
<dbReference type="EMBL" id="AFAR01000070">
    <property type="protein sequence ID" value="EGF28750.1"/>
    <property type="molecule type" value="Genomic_DNA"/>
</dbReference>
<keyword evidence="1" id="KW-0472">Membrane</keyword>
<keyword evidence="1" id="KW-1133">Transmembrane helix</keyword>
<dbReference type="Gene3D" id="3.30.2010.10">
    <property type="entry name" value="Metalloproteases ('zincins'), catalytic domain"/>
    <property type="match status" value="1"/>
</dbReference>
<dbReference type="PANTHER" id="PTHR34978">
    <property type="entry name" value="POSSIBLE SENSOR-TRANSDUCER PROTEIN BLAR"/>
    <property type="match status" value="1"/>
</dbReference>
<dbReference type="PANTHER" id="PTHR34978:SF3">
    <property type="entry name" value="SLR0241 PROTEIN"/>
    <property type="match status" value="1"/>
</dbReference>
<dbReference type="InterPro" id="IPR008756">
    <property type="entry name" value="Peptidase_M56"/>
</dbReference>
<evidence type="ECO:0000256" key="1">
    <source>
        <dbReference type="SAM" id="Phobius"/>
    </source>
</evidence>
<gene>
    <name evidence="3" type="ORF">RBWH47_03782</name>
</gene>
<accession>F2ANK4</accession>
<keyword evidence="1" id="KW-0812">Transmembrane</keyword>
<name>F2ANK4_RHOBT</name>
<evidence type="ECO:0000259" key="2">
    <source>
        <dbReference type="Pfam" id="PF05569"/>
    </source>
</evidence>
<dbReference type="PATRIC" id="fig|991778.3.peg.1334"/>
<feature type="transmembrane region" description="Helical" evidence="1">
    <location>
        <begin position="41"/>
        <end position="61"/>
    </location>
</feature>
<feature type="transmembrane region" description="Helical" evidence="1">
    <location>
        <begin position="155"/>
        <end position="176"/>
    </location>
</feature>
<dbReference type="Proteomes" id="UP000006222">
    <property type="component" value="Unassembled WGS sequence"/>
</dbReference>
<sequence length="891" mass="96767">MNTLSDQLVLWVVNVLIHSTVLTAVLLCVAMLFRKRAAMRYWILCCGLLLVLASPAVSALVQCKGGGWLTLALPNENVPTMASVASEQLARARESPMQRLPTQNGNAFITPPVPDANRADEAANASITSEPTSAIDVPTKPSAASTVDSGSLMQLLKIITTAATVIWALGATLLLVRMATGWIRLAGILQRAGLIDAPDYVSMFTKACALAGCHEERTPRLLASDEVTCPFAAGILTGSVVLPKRLIDDSSPIELADVLVHEVAHIVRRDQIVVLLQNIVAAIYWPHPLVGKLNCELARAREEVCDNFVLATTDAPIYSRALLSFAQLVQQPETVPGSVGFFTSHWKLEQRVAGLLDETRDKQTLVSKRGWAFVLVSAASLLAAIYVGTVTVATAQVNDELTVEEPLESKTVQVRGQVLKPDGSPASGAKVRSAASVYADMRGLLGERFETTMVEVTADEKGQFEISVDTQPYGDLPVRGTKWEDHWKYTVISATMPGFAGQFVKFKDVEESDAITLQLVEDTTIRGRIIGLEGQPISGVTVNIGDIWVPREGNLDVWLSAVENGEPAWTAVKHLSRQCEPRILGVPETVTSDENGEFEVYGLGRERCVDMHAHGNGIALDHFKVVSRSTDPLSWDETGSTDSPITVYGAKFTLTGRPSRTVTGTVTDAETGSPLAGADVAISKISGENIVKLWLLPTETNEQGSFRIAGMPKGNGNQLMVRPTDDQPYFMREIDVPDSDGMDPIAIDIQLHRGIWIEGNVVDKQSREPVAGARVHYLPLLTNKFADDLPEFDRGYVDGQQDRYQTDAEGKFRLVGLPGPAVIGVESIHQSFQSGVGYKELTVPKDANSKWMQTYSNPIVPGPKWPNSMIQIEPDEGTKKIQLDFELVPGP</sequence>
<dbReference type="Gene3D" id="2.60.40.1120">
    <property type="entry name" value="Carboxypeptidase-like, regulatory domain"/>
    <property type="match status" value="1"/>
</dbReference>
<organism evidence="3 4">
    <name type="scientific">Rhodopirellula baltica WH47</name>
    <dbReference type="NCBI Taxonomy" id="991778"/>
    <lineage>
        <taxon>Bacteria</taxon>
        <taxon>Pseudomonadati</taxon>
        <taxon>Planctomycetota</taxon>
        <taxon>Planctomycetia</taxon>
        <taxon>Pirellulales</taxon>
        <taxon>Pirellulaceae</taxon>
        <taxon>Rhodopirellula</taxon>
    </lineage>
</organism>
<dbReference type="CDD" id="cd07341">
    <property type="entry name" value="M56_BlaR1_MecR1_like"/>
    <property type="match status" value="1"/>
</dbReference>
<dbReference type="SUPFAM" id="SSF49464">
    <property type="entry name" value="Carboxypeptidase regulatory domain-like"/>
    <property type="match status" value="1"/>
</dbReference>
<dbReference type="RefSeq" id="WP_007325221.1">
    <property type="nucleotide sequence ID" value="NZ_AFAR01000070.1"/>
</dbReference>
<proteinExistence type="predicted"/>
<dbReference type="InterPro" id="IPR008969">
    <property type="entry name" value="CarboxyPept-like_regulatory"/>
</dbReference>
<evidence type="ECO:0000313" key="3">
    <source>
        <dbReference type="EMBL" id="EGF28750.1"/>
    </source>
</evidence>
<dbReference type="AlphaFoldDB" id="F2ANK4"/>
<feature type="transmembrane region" description="Helical" evidence="1">
    <location>
        <begin position="370"/>
        <end position="388"/>
    </location>
</feature>